<proteinExistence type="predicted"/>
<dbReference type="EMBL" id="JAUJFL010000002">
    <property type="protein sequence ID" value="KAK2609543.1"/>
    <property type="molecule type" value="Genomic_DNA"/>
</dbReference>
<evidence type="ECO:0000313" key="2">
    <source>
        <dbReference type="EMBL" id="KAK2609543.1"/>
    </source>
</evidence>
<organism evidence="2 3">
    <name type="scientific">Phomopsis amygdali</name>
    <name type="common">Fusicoccum amygdali</name>
    <dbReference type="NCBI Taxonomy" id="1214568"/>
    <lineage>
        <taxon>Eukaryota</taxon>
        <taxon>Fungi</taxon>
        <taxon>Dikarya</taxon>
        <taxon>Ascomycota</taxon>
        <taxon>Pezizomycotina</taxon>
        <taxon>Sordariomycetes</taxon>
        <taxon>Sordariomycetidae</taxon>
        <taxon>Diaporthales</taxon>
        <taxon>Diaporthaceae</taxon>
        <taxon>Diaporthe</taxon>
    </lineage>
</organism>
<dbReference type="Gene3D" id="3.30.160.60">
    <property type="entry name" value="Classic Zinc Finger"/>
    <property type="match status" value="1"/>
</dbReference>
<gene>
    <name evidence="2" type="ORF">N8I77_003039</name>
</gene>
<feature type="compositionally biased region" description="Polar residues" evidence="1">
    <location>
        <begin position="198"/>
        <end position="214"/>
    </location>
</feature>
<evidence type="ECO:0008006" key="4">
    <source>
        <dbReference type="Google" id="ProtNLM"/>
    </source>
</evidence>
<comment type="caution">
    <text evidence="2">The sequence shown here is derived from an EMBL/GenBank/DDBJ whole genome shotgun (WGS) entry which is preliminary data.</text>
</comment>
<keyword evidence="3" id="KW-1185">Reference proteome</keyword>
<name>A0AAD9SIF0_PHOAM</name>
<protein>
    <recommendedName>
        <fullName evidence="4">C2H2-type domain-containing protein</fullName>
    </recommendedName>
</protein>
<evidence type="ECO:0000313" key="3">
    <source>
        <dbReference type="Proteomes" id="UP001265746"/>
    </source>
</evidence>
<reference evidence="2" key="1">
    <citation type="submission" date="2023-06" db="EMBL/GenBank/DDBJ databases">
        <authorList>
            <person name="Noh H."/>
        </authorList>
    </citation>
    <scope>NUCLEOTIDE SEQUENCE</scope>
    <source>
        <strain evidence="2">DUCC20226</strain>
    </source>
</reference>
<dbReference type="AlphaFoldDB" id="A0AAD9SIF0"/>
<feature type="region of interest" description="Disordered" evidence="1">
    <location>
        <begin position="194"/>
        <end position="214"/>
    </location>
</feature>
<evidence type="ECO:0000256" key="1">
    <source>
        <dbReference type="SAM" id="MobiDB-lite"/>
    </source>
</evidence>
<sequence length="232" mass="24918">MVRALNMDDSNYVTQPDSMALAGPTFSNRAFYQEHLGQPSSTGFPKPPEHGKVDCLHNICAACAFVSATKSDLEQHALNLGHLSFSCICGAQFARAFCLTRHINSKLGPSFECELCDGKTFPRLDKLGDHLRRWHRLGIKAFNQYKGGNSTMSSDTLLTAGNPPVPADDPGQFYPVTAGFGPVGLISEFAPASDAQPDVSSAKPNASPGSSTAADTCNWWYYQASQNAAHSS</sequence>
<accession>A0AAD9SIF0</accession>
<dbReference type="Proteomes" id="UP001265746">
    <property type="component" value="Unassembled WGS sequence"/>
</dbReference>